<organism evidence="2 3">
    <name type="scientific">Oceanobacillus luteolus</name>
    <dbReference type="NCBI Taxonomy" id="1274358"/>
    <lineage>
        <taxon>Bacteria</taxon>
        <taxon>Bacillati</taxon>
        <taxon>Bacillota</taxon>
        <taxon>Bacilli</taxon>
        <taxon>Bacillales</taxon>
        <taxon>Bacillaceae</taxon>
        <taxon>Oceanobacillus</taxon>
    </lineage>
</organism>
<dbReference type="InterPro" id="IPR050248">
    <property type="entry name" value="Polysacc_deacetylase_ArnD"/>
</dbReference>
<dbReference type="InterPro" id="IPR002509">
    <property type="entry name" value="NODB_dom"/>
</dbReference>
<dbReference type="NCBIfam" id="TIGR02873">
    <property type="entry name" value="spore_ylxY"/>
    <property type="match status" value="1"/>
</dbReference>
<comment type="caution">
    <text evidence="2">The sequence shown here is derived from an EMBL/GenBank/DDBJ whole genome shotgun (WGS) entry which is preliminary data.</text>
</comment>
<dbReference type="Gene3D" id="3.20.20.370">
    <property type="entry name" value="Glycoside hydrolase/deacetylase"/>
    <property type="match status" value="1"/>
</dbReference>
<dbReference type="InterPro" id="IPR011330">
    <property type="entry name" value="Glyco_hydro/deAcase_b/a-brl"/>
</dbReference>
<dbReference type="PANTHER" id="PTHR10587">
    <property type="entry name" value="GLYCOSYL TRANSFERASE-RELATED"/>
    <property type="match status" value="1"/>
</dbReference>
<dbReference type="SUPFAM" id="SSF88713">
    <property type="entry name" value="Glycoside hydrolase/deacetylase"/>
    <property type="match status" value="1"/>
</dbReference>
<dbReference type="RefSeq" id="WP_251517866.1">
    <property type="nucleotide sequence ID" value="NZ_JAMBON010000079.1"/>
</dbReference>
<dbReference type="InterPro" id="IPR014228">
    <property type="entry name" value="Spore_polysacc_deacetyl_YlxY"/>
</dbReference>
<accession>A0ABW4HN18</accession>
<dbReference type="Proteomes" id="UP001597221">
    <property type="component" value="Unassembled WGS sequence"/>
</dbReference>
<gene>
    <name evidence="2" type="ORF">ACFSBH_03915</name>
</gene>
<dbReference type="CDD" id="cd10950">
    <property type="entry name" value="CE4_BsYlxY_like"/>
    <property type="match status" value="1"/>
</dbReference>
<dbReference type="PROSITE" id="PS51677">
    <property type="entry name" value="NODB"/>
    <property type="match status" value="1"/>
</dbReference>
<protein>
    <submittedName>
        <fullName evidence="2">Polysaccharide deacetylase family protein</fullName>
    </submittedName>
</protein>
<name>A0ABW4HN18_9BACI</name>
<proteinExistence type="predicted"/>
<sequence length="314" mass="35258">MRRKNTIYLTIFAVTSVLILGGFANPSAILASPGTDKDNLYQKIESYDEKHKIDPIDAKVDKIWKAIPGYNGLRVDVNESYKNMEKDGRFDASKIVYKEVSPSIHLDDLEPEPIYRGNPQKSMVSLLINVAWGNEYIPKILEVLNEHQVKATFFFDGSWTKKNPDLAMMIHMEGHEIGNHAYSHPDLSQRSKAETMNELTKTNEVIESTLGIKPKWFAPPSGSFNMETVSVANQLNMKTILWTVDTVDWKKPAPSEMVSRVVAKVEKGSMVLMHPTKPVAEGLGAMITNIKAKGYQLGTVSDLMSEKRLSNEFP</sequence>
<evidence type="ECO:0000259" key="1">
    <source>
        <dbReference type="PROSITE" id="PS51677"/>
    </source>
</evidence>
<dbReference type="Pfam" id="PF01522">
    <property type="entry name" value="Polysacc_deac_1"/>
    <property type="match status" value="1"/>
</dbReference>
<keyword evidence="3" id="KW-1185">Reference proteome</keyword>
<reference evidence="3" key="1">
    <citation type="journal article" date="2019" name="Int. J. Syst. Evol. Microbiol.">
        <title>The Global Catalogue of Microorganisms (GCM) 10K type strain sequencing project: providing services to taxonomists for standard genome sequencing and annotation.</title>
        <authorList>
            <consortium name="The Broad Institute Genomics Platform"/>
            <consortium name="The Broad Institute Genome Sequencing Center for Infectious Disease"/>
            <person name="Wu L."/>
            <person name="Ma J."/>
        </authorList>
    </citation>
    <scope>NUCLEOTIDE SEQUENCE [LARGE SCALE GENOMIC DNA]</scope>
    <source>
        <strain evidence="3">CGMCC 1.12376</strain>
    </source>
</reference>
<feature type="domain" description="NodB homology" evidence="1">
    <location>
        <begin position="122"/>
        <end position="298"/>
    </location>
</feature>
<dbReference type="PANTHER" id="PTHR10587:SF80">
    <property type="entry name" value="CHITOOLIGOSACCHARIDE DEACETYLASE"/>
    <property type="match status" value="1"/>
</dbReference>
<evidence type="ECO:0000313" key="3">
    <source>
        <dbReference type="Proteomes" id="UP001597221"/>
    </source>
</evidence>
<evidence type="ECO:0000313" key="2">
    <source>
        <dbReference type="EMBL" id="MFD1606798.1"/>
    </source>
</evidence>
<dbReference type="EMBL" id="JBHUDE010000013">
    <property type="protein sequence ID" value="MFD1606798.1"/>
    <property type="molecule type" value="Genomic_DNA"/>
</dbReference>